<accession>A0A1I1UJ84</accession>
<dbReference type="RefSeq" id="WP_245763923.1">
    <property type="nucleotide sequence ID" value="NZ_FOLO01000085.1"/>
</dbReference>
<evidence type="ECO:0000313" key="2">
    <source>
        <dbReference type="Proteomes" id="UP000198862"/>
    </source>
</evidence>
<proteinExistence type="predicted"/>
<name>A0A1I1UJ84_9GAMM</name>
<evidence type="ECO:0000313" key="1">
    <source>
        <dbReference type="EMBL" id="SFD68020.1"/>
    </source>
</evidence>
<keyword evidence="2" id="KW-1185">Reference proteome</keyword>
<dbReference type="AlphaFoldDB" id="A0A1I1UJ84"/>
<dbReference type="Proteomes" id="UP000198862">
    <property type="component" value="Unassembled WGS sequence"/>
</dbReference>
<gene>
    <name evidence="1" type="ORF">SAMN02745724_05176</name>
</gene>
<sequence>MKLACISIVLLLTTLIMSHKTYSKNDFPVIAERYLGQKPPGLTPKFFAPDIVSTQDHRETEVLFSPDMR</sequence>
<organism evidence="1 2">
    <name type="scientific">Pseudoalteromonas denitrificans DSM 6059</name>
    <dbReference type="NCBI Taxonomy" id="1123010"/>
    <lineage>
        <taxon>Bacteria</taxon>
        <taxon>Pseudomonadati</taxon>
        <taxon>Pseudomonadota</taxon>
        <taxon>Gammaproteobacteria</taxon>
        <taxon>Alteromonadales</taxon>
        <taxon>Pseudoalteromonadaceae</taxon>
        <taxon>Pseudoalteromonas</taxon>
    </lineage>
</organism>
<reference evidence="1 2" key="1">
    <citation type="submission" date="2016-10" db="EMBL/GenBank/DDBJ databases">
        <authorList>
            <person name="de Groot N.N."/>
        </authorList>
    </citation>
    <scope>NUCLEOTIDE SEQUENCE [LARGE SCALE GENOMIC DNA]</scope>
    <source>
        <strain evidence="1 2">DSM 6059</strain>
    </source>
</reference>
<dbReference type="STRING" id="1123010.SAMN02745724_05176"/>
<protein>
    <submittedName>
        <fullName evidence="1">Uncharacterized protein</fullName>
    </submittedName>
</protein>
<dbReference type="EMBL" id="FOLO01000085">
    <property type="protein sequence ID" value="SFD68020.1"/>
    <property type="molecule type" value="Genomic_DNA"/>
</dbReference>